<feature type="compositionally biased region" description="Basic residues" evidence="1">
    <location>
        <begin position="105"/>
        <end position="115"/>
    </location>
</feature>
<dbReference type="Proteomes" id="UP000700334">
    <property type="component" value="Unassembled WGS sequence"/>
</dbReference>
<dbReference type="AlphaFoldDB" id="A0A8J6DL22"/>
<dbReference type="EMBL" id="JAGFMF010011803">
    <property type="protein sequence ID" value="KAG8512106.1"/>
    <property type="molecule type" value="Genomic_DNA"/>
</dbReference>
<protein>
    <submittedName>
        <fullName evidence="2">Transcription initiation factor TFIID subunit 8</fullName>
    </submittedName>
</protein>
<gene>
    <name evidence="2" type="ORF">J0S82_011236</name>
</gene>
<reference evidence="2" key="1">
    <citation type="journal article" date="2021" name="Evol. Appl.">
        <title>The genome of the Pyrenean desman and the effects of bottlenecks and inbreeding on the genomic landscape of an endangered species.</title>
        <authorList>
            <person name="Escoda L."/>
            <person name="Castresana J."/>
        </authorList>
    </citation>
    <scope>NUCLEOTIDE SEQUENCE</scope>
    <source>
        <strain evidence="2">IBE-C5619</strain>
    </source>
</reference>
<comment type="caution">
    <text evidence="2">The sequence shown here is derived from an EMBL/GenBank/DDBJ whole genome shotgun (WGS) entry which is preliminary data.</text>
</comment>
<feature type="compositionally biased region" description="Polar residues" evidence="1">
    <location>
        <begin position="78"/>
        <end position="91"/>
    </location>
</feature>
<feature type="region of interest" description="Disordered" evidence="1">
    <location>
        <begin position="1"/>
        <end position="25"/>
    </location>
</feature>
<accession>A0A8J6DL22</accession>
<evidence type="ECO:0000313" key="2">
    <source>
        <dbReference type="EMBL" id="KAG8512106.1"/>
    </source>
</evidence>
<name>A0A8J6DL22_GALPY</name>
<evidence type="ECO:0000256" key="1">
    <source>
        <dbReference type="SAM" id="MobiDB-lite"/>
    </source>
</evidence>
<keyword evidence="3" id="KW-1185">Reference proteome</keyword>
<sequence length="115" mass="12755">MKVTSWSHQVLERESTGTLDATENSGDVVTGRAACRGTWRDAGSCLYYGHDLFPYAIGILLYFGFCSKDDSGAEKENTSVLQPNPSLSGSRNGEENVIDNPYLRPVKKPKIRRKK</sequence>
<feature type="region of interest" description="Disordered" evidence="1">
    <location>
        <begin position="72"/>
        <end position="115"/>
    </location>
</feature>
<dbReference type="OrthoDB" id="2193813at2759"/>
<proteinExistence type="predicted"/>
<organism evidence="2 3">
    <name type="scientific">Galemys pyrenaicus</name>
    <name type="common">Iberian desman</name>
    <name type="synonym">Pyrenean desman</name>
    <dbReference type="NCBI Taxonomy" id="202257"/>
    <lineage>
        <taxon>Eukaryota</taxon>
        <taxon>Metazoa</taxon>
        <taxon>Chordata</taxon>
        <taxon>Craniata</taxon>
        <taxon>Vertebrata</taxon>
        <taxon>Euteleostomi</taxon>
        <taxon>Mammalia</taxon>
        <taxon>Eutheria</taxon>
        <taxon>Laurasiatheria</taxon>
        <taxon>Eulipotyphla</taxon>
        <taxon>Talpidae</taxon>
        <taxon>Galemys</taxon>
    </lineage>
</organism>
<feature type="compositionally biased region" description="Polar residues" evidence="1">
    <location>
        <begin position="16"/>
        <end position="25"/>
    </location>
</feature>
<evidence type="ECO:0000313" key="3">
    <source>
        <dbReference type="Proteomes" id="UP000700334"/>
    </source>
</evidence>